<dbReference type="OrthoDB" id="10671144at2759"/>
<feature type="region of interest" description="Disordered" evidence="2">
    <location>
        <begin position="524"/>
        <end position="615"/>
    </location>
</feature>
<organism evidence="3 4">
    <name type="scientific">Mikania micrantha</name>
    <name type="common">bitter vine</name>
    <dbReference type="NCBI Taxonomy" id="192012"/>
    <lineage>
        <taxon>Eukaryota</taxon>
        <taxon>Viridiplantae</taxon>
        <taxon>Streptophyta</taxon>
        <taxon>Embryophyta</taxon>
        <taxon>Tracheophyta</taxon>
        <taxon>Spermatophyta</taxon>
        <taxon>Magnoliopsida</taxon>
        <taxon>eudicotyledons</taxon>
        <taxon>Gunneridae</taxon>
        <taxon>Pentapetalae</taxon>
        <taxon>asterids</taxon>
        <taxon>campanulids</taxon>
        <taxon>Asterales</taxon>
        <taxon>Asteraceae</taxon>
        <taxon>Asteroideae</taxon>
        <taxon>Heliantheae alliance</taxon>
        <taxon>Eupatorieae</taxon>
        <taxon>Mikania</taxon>
    </lineage>
</organism>
<keyword evidence="1" id="KW-0175">Coiled coil</keyword>
<feature type="compositionally biased region" description="Polar residues" evidence="2">
    <location>
        <begin position="246"/>
        <end position="265"/>
    </location>
</feature>
<evidence type="ECO:0000313" key="4">
    <source>
        <dbReference type="Proteomes" id="UP000326396"/>
    </source>
</evidence>
<dbReference type="EMBL" id="SZYD01000014">
    <property type="protein sequence ID" value="KAD4179497.1"/>
    <property type="molecule type" value="Genomic_DNA"/>
</dbReference>
<proteinExistence type="predicted"/>
<reference evidence="3 4" key="1">
    <citation type="submission" date="2019-05" db="EMBL/GenBank/DDBJ databases">
        <title>Mikania micrantha, genome provides insights into the molecular mechanism of rapid growth.</title>
        <authorList>
            <person name="Liu B."/>
        </authorList>
    </citation>
    <scope>NUCLEOTIDE SEQUENCE [LARGE SCALE GENOMIC DNA]</scope>
    <source>
        <strain evidence="3">NLD-2019</strain>
        <tissue evidence="3">Leaf</tissue>
    </source>
</reference>
<sequence length="615" mass="67593">MSQHIPENIQRDAPIIESASDEATPLDQRLSPRRVNVDEAATTAEPSQVLQDSGTGNRTSSAATHTGEDFFEALLNEGNPGCQETTSDSGGAGARLRTPSPNDSTHVDEDTNTQELTATITSFQARVAHLEAEVATLRLEVQAKEATILDLRRRPLVILTPFHLDPATTTLVSPDATKKGEKVPSAGPGPEAREEEVAQDVNPSIVTLINEWDDFLGTYFHHYTTSSSSSSSDDDEAAIEMELQSPVGTQQSPSGTKSPSETTANVAMEETTQEEQPISMEPVSPSGTKAAKDLFSIPEHSVELLRNHPSWIHLLWGKINGQRKKKTNPEEETKLEERVRKKKKKGRPDTSLDDELIRLSAFLQEKGYDIDEVLQQEQAATASKAMTALTKKQKDTAYRDKMKAILLQYGLHARQLGPMKNSTMDMHVRDIKAKIARGELPSMEMIQAQRASLNLGLGLGGGVRIEMPLSGAGIREGEEVICGEATKAMFPNMFPLDPKEELAAPPSSPSLDNMPISLVIKINKGKKAARKQQSTDPDPERQSKADERSTEHPRTEDADQEPTARTNEAVGSNVEEQHARDQRSQAIAHDRPRFKRRKSIARRIKRTLPCPLTLS</sequence>
<evidence type="ECO:0000313" key="3">
    <source>
        <dbReference type="EMBL" id="KAD4179497.1"/>
    </source>
</evidence>
<feature type="region of interest" description="Disordered" evidence="2">
    <location>
        <begin position="245"/>
        <end position="290"/>
    </location>
</feature>
<feature type="compositionally biased region" description="Basic and acidic residues" evidence="2">
    <location>
        <begin position="327"/>
        <end position="339"/>
    </location>
</feature>
<feature type="region of interest" description="Disordered" evidence="2">
    <location>
        <begin position="322"/>
        <end position="351"/>
    </location>
</feature>
<feature type="region of interest" description="Disordered" evidence="2">
    <location>
        <begin position="170"/>
        <end position="198"/>
    </location>
</feature>
<accession>A0A5N6MZQ1</accession>
<feature type="coiled-coil region" evidence="1">
    <location>
        <begin position="120"/>
        <end position="154"/>
    </location>
</feature>
<dbReference type="AlphaFoldDB" id="A0A5N6MZQ1"/>
<evidence type="ECO:0000256" key="1">
    <source>
        <dbReference type="SAM" id="Coils"/>
    </source>
</evidence>
<feature type="region of interest" description="Disordered" evidence="2">
    <location>
        <begin position="76"/>
        <end position="109"/>
    </location>
</feature>
<gene>
    <name evidence="3" type="ORF">E3N88_28088</name>
</gene>
<keyword evidence="4" id="KW-1185">Reference proteome</keyword>
<feature type="compositionally biased region" description="Basic residues" evidence="2">
    <location>
        <begin position="592"/>
        <end position="606"/>
    </location>
</feature>
<feature type="region of interest" description="Disordered" evidence="2">
    <location>
        <begin position="1"/>
        <end position="63"/>
    </location>
</feature>
<name>A0A5N6MZQ1_9ASTR</name>
<feature type="compositionally biased region" description="Basic and acidic residues" evidence="2">
    <location>
        <begin position="575"/>
        <end position="591"/>
    </location>
</feature>
<feature type="compositionally biased region" description="Basic and acidic residues" evidence="2">
    <location>
        <begin position="538"/>
        <end position="557"/>
    </location>
</feature>
<comment type="caution">
    <text evidence="3">The sequence shown here is derived from an EMBL/GenBank/DDBJ whole genome shotgun (WGS) entry which is preliminary data.</text>
</comment>
<protein>
    <submittedName>
        <fullName evidence="3">Uncharacterized protein</fullName>
    </submittedName>
</protein>
<feature type="compositionally biased region" description="Polar residues" evidence="2">
    <location>
        <begin position="44"/>
        <end position="63"/>
    </location>
</feature>
<dbReference type="Proteomes" id="UP000326396">
    <property type="component" value="Linkage Group LG4"/>
</dbReference>
<evidence type="ECO:0000256" key="2">
    <source>
        <dbReference type="SAM" id="MobiDB-lite"/>
    </source>
</evidence>